<comment type="catalytic activity">
    <reaction evidence="1">
        <text>ATP + protein L-histidine = ADP + protein N-phospho-L-histidine.</text>
        <dbReference type="EC" id="2.7.13.3"/>
    </reaction>
</comment>
<evidence type="ECO:0000313" key="9">
    <source>
        <dbReference type="Proteomes" id="UP000287756"/>
    </source>
</evidence>
<dbReference type="SMART" id="SM00387">
    <property type="entry name" value="HATPase_c"/>
    <property type="match status" value="1"/>
</dbReference>
<dbReference type="GO" id="GO:0016020">
    <property type="term" value="C:membrane"/>
    <property type="evidence" value="ECO:0007669"/>
    <property type="project" value="InterPro"/>
</dbReference>
<dbReference type="GO" id="GO:0046983">
    <property type="term" value="F:protein dimerization activity"/>
    <property type="evidence" value="ECO:0007669"/>
    <property type="project" value="InterPro"/>
</dbReference>
<keyword evidence="6" id="KW-1133">Transmembrane helix</keyword>
<dbReference type="Pfam" id="PF07730">
    <property type="entry name" value="HisKA_3"/>
    <property type="match status" value="1"/>
</dbReference>
<dbReference type="PANTHER" id="PTHR24421">
    <property type="entry name" value="NITRATE/NITRITE SENSOR PROTEIN NARX-RELATED"/>
    <property type="match status" value="1"/>
</dbReference>
<dbReference type="AlphaFoldDB" id="A0A410MED8"/>
<dbReference type="KEGG" id="hli:HLI_13095"/>
<dbReference type="Gene3D" id="1.20.5.1930">
    <property type="match status" value="1"/>
</dbReference>
<dbReference type="PANTHER" id="PTHR24421:SF63">
    <property type="entry name" value="SENSOR HISTIDINE KINASE DESK"/>
    <property type="match status" value="1"/>
</dbReference>
<feature type="domain" description="Histidine kinase/HSP90-like ATPase" evidence="7">
    <location>
        <begin position="265"/>
        <end position="358"/>
    </location>
</feature>
<name>A0A410MED8_9BACI</name>
<evidence type="ECO:0000256" key="2">
    <source>
        <dbReference type="ARBA" id="ARBA00012438"/>
    </source>
</evidence>
<dbReference type="InterPro" id="IPR036890">
    <property type="entry name" value="HATPase_C_sf"/>
</dbReference>
<sequence length="358" mass="40512">MKRSTTMLMAALILPGIYSLFGPYNWAWAGSLGLFILLAACYWLSIKYHSSRKLFISIQVGIAAVIGALYSPWNLVLGFYPAMVAGIFLSQKSLRVFTGLASVSFAASVFFYYELQQQEWQFYWVPLVITVLFLPFVVKIYHRSMIMNQELKVANEEITYLIKNEERQRISRDLHDSVGHTLSLITLKSELMERLIREHPEEAIEEANAIQEISRSVLLQVRQLISDMQSVDIEEELEHAEDVFSWADIAFHRKIDCAFEEIPPITRNIFGMCLRECITNVLKHSGAKTCTVTLHGNGREYILIIEDDGKGMSLHNGDQKDFGSGIVGMKERLLLIGGTLHIDSPEGTDVTITVPKMG</sequence>
<evidence type="ECO:0000259" key="7">
    <source>
        <dbReference type="SMART" id="SM00387"/>
    </source>
</evidence>
<organism evidence="8 9">
    <name type="scientific">Halobacillus litoralis</name>
    <dbReference type="NCBI Taxonomy" id="45668"/>
    <lineage>
        <taxon>Bacteria</taxon>
        <taxon>Bacillati</taxon>
        <taxon>Bacillota</taxon>
        <taxon>Bacilli</taxon>
        <taxon>Bacillales</taxon>
        <taxon>Bacillaceae</taxon>
        <taxon>Halobacillus</taxon>
    </lineage>
</organism>
<keyword evidence="6" id="KW-0812">Transmembrane</keyword>
<dbReference type="GO" id="GO:0000155">
    <property type="term" value="F:phosphorelay sensor kinase activity"/>
    <property type="evidence" value="ECO:0007669"/>
    <property type="project" value="InterPro"/>
</dbReference>
<keyword evidence="4" id="KW-0418">Kinase</keyword>
<dbReference type="OrthoDB" id="9797605at2"/>
<keyword evidence="3" id="KW-0808">Transferase</keyword>
<dbReference type="EMBL" id="CP026118">
    <property type="protein sequence ID" value="QAS53058.1"/>
    <property type="molecule type" value="Genomic_DNA"/>
</dbReference>
<evidence type="ECO:0000256" key="5">
    <source>
        <dbReference type="ARBA" id="ARBA00023012"/>
    </source>
</evidence>
<keyword evidence="6" id="KW-0472">Membrane</keyword>
<feature type="transmembrane region" description="Helical" evidence="6">
    <location>
        <begin position="93"/>
        <end position="115"/>
    </location>
</feature>
<dbReference type="InterPro" id="IPR050482">
    <property type="entry name" value="Sensor_HK_TwoCompSys"/>
</dbReference>
<evidence type="ECO:0000256" key="1">
    <source>
        <dbReference type="ARBA" id="ARBA00000085"/>
    </source>
</evidence>
<proteinExistence type="predicted"/>
<feature type="transmembrane region" description="Helical" evidence="6">
    <location>
        <begin position="53"/>
        <end position="73"/>
    </location>
</feature>
<keyword evidence="5" id="KW-0902">Two-component regulatory system</keyword>
<dbReference type="CDD" id="cd16917">
    <property type="entry name" value="HATPase_UhpB-NarQ-NarX-like"/>
    <property type="match status" value="1"/>
</dbReference>
<dbReference type="InterPro" id="IPR003594">
    <property type="entry name" value="HATPase_dom"/>
</dbReference>
<dbReference type="InterPro" id="IPR011712">
    <property type="entry name" value="Sig_transdc_His_kin_sub3_dim/P"/>
</dbReference>
<protein>
    <recommendedName>
        <fullName evidence="2">histidine kinase</fullName>
        <ecNumber evidence="2">2.7.13.3</ecNumber>
    </recommendedName>
</protein>
<reference evidence="8 9" key="1">
    <citation type="submission" date="2018-01" db="EMBL/GenBank/DDBJ databases">
        <title>The whole genome sequencing and assembly of Halobacillus litoralis ERB031 strain.</title>
        <authorList>
            <person name="Lee S.-J."/>
            <person name="Park M.-K."/>
            <person name="Kim J.-Y."/>
            <person name="Lee Y.-J."/>
            <person name="Yi H."/>
            <person name="Bahn Y.-S."/>
            <person name="Kim J.F."/>
            <person name="Lee D.-W."/>
        </authorList>
    </citation>
    <scope>NUCLEOTIDE SEQUENCE [LARGE SCALE GENOMIC DNA]</scope>
    <source>
        <strain evidence="8 9">ERB 031</strain>
    </source>
</reference>
<evidence type="ECO:0000313" key="8">
    <source>
        <dbReference type="EMBL" id="QAS53058.1"/>
    </source>
</evidence>
<feature type="transmembrane region" description="Helical" evidence="6">
    <location>
        <begin position="29"/>
        <end position="46"/>
    </location>
</feature>
<gene>
    <name evidence="8" type="ORF">HLI_13095</name>
</gene>
<dbReference type="SUPFAM" id="SSF55874">
    <property type="entry name" value="ATPase domain of HSP90 chaperone/DNA topoisomerase II/histidine kinase"/>
    <property type="match status" value="1"/>
</dbReference>
<evidence type="ECO:0000256" key="6">
    <source>
        <dbReference type="SAM" id="Phobius"/>
    </source>
</evidence>
<dbReference type="Pfam" id="PF02518">
    <property type="entry name" value="HATPase_c"/>
    <property type="match status" value="1"/>
</dbReference>
<feature type="transmembrane region" description="Helical" evidence="6">
    <location>
        <begin position="122"/>
        <end position="142"/>
    </location>
</feature>
<evidence type="ECO:0000256" key="3">
    <source>
        <dbReference type="ARBA" id="ARBA00022679"/>
    </source>
</evidence>
<evidence type="ECO:0000256" key="4">
    <source>
        <dbReference type="ARBA" id="ARBA00022777"/>
    </source>
</evidence>
<dbReference type="RefSeq" id="WP_128525336.1">
    <property type="nucleotide sequence ID" value="NZ_CP026118.1"/>
</dbReference>
<dbReference type="Proteomes" id="UP000287756">
    <property type="component" value="Chromosome"/>
</dbReference>
<accession>A0A410MED8</accession>
<dbReference type="Gene3D" id="3.30.565.10">
    <property type="entry name" value="Histidine kinase-like ATPase, C-terminal domain"/>
    <property type="match status" value="1"/>
</dbReference>
<dbReference type="EC" id="2.7.13.3" evidence="2"/>